<dbReference type="AlphaFoldDB" id="A0A2L0H4Y5"/>
<accession>A0A2L0H4Y5</accession>
<dbReference type="Proteomes" id="UP000239340">
    <property type="component" value="Chromosome"/>
</dbReference>
<evidence type="ECO:0000313" key="2">
    <source>
        <dbReference type="Proteomes" id="UP000239340"/>
    </source>
</evidence>
<name>A0A2L0H4Y5_RHIFR</name>
<organism evidence="1 2">
    <name type="scientific">Rhizobium fredii</name>
    <name type="common">Sinorhizobium fredii</name>
    <dbReference type="NCBI Taxonomy" id="380"/>
    <lineage>
        <taxon>Bacteria</taxon>
        <taxon>Pseudomonadati</taxon>
        <taxon>Pseudomonadota</taxon>
        <taxon>Alphaproteobacteria</taxon>
        <taxon>Hyphomicrobiales</taxon>
        <taxon>Rhizobiaceae</taxon>
        <taxon>Sinorhizobium/Ensifer group</taxon>
        <taxon>Sinorhizobium</taxon>
    </lineage>
</organism>
<protein>
    <submittedName>
        <fullName evidence="1">Uncharacterized protein</fullName>
    </submittedName>
</protein>
<proteinExistence type="predicted"/>
<dbReference type="RefSeq" id="WP_104839259.1">
    <property type="nucleotide sequence ID" value="NZ_CP024307.1"/>
</dbReference>
<gene>
    <name evidence="1" type="ORF">NXT3_CH01920</name>
</gene>
<dbReference type="EMBL" id="CP024307">
    <property type="protein sequence ID" value="AUX76487.1"/>
    <property type="molecule type" value="Genomic_DNA"/>
</dbReference>
<sequence>MLSISEFAVGDVAEAAVCSLILPRSERQRPGLVGMVDDTPFFVFLSHEHNYGACKKSVRLRNPGIVVPNVQIEVDERSIGEYDPWQTRAGAFVIDDGKAGVLAGDPQTPGLARFVVNVLDVAKSEITAAFSRWQIVVGSAQDRRVLLTIDTTASV</sequence>
<evidence type="ECO:0000313" key="1">
    <source>
        <dbReference type="EMBL" id="AUX76487.1"/>
    </source>
</evidence>
<reference evidence="1 2" key="1">
    <citation type="submission" date="2017-10" db="EMBL/GenBank/DDBJ databases">
        <title>Analysis of the genome sequences of Rhizobium populations associated to common bean (phaseolus vulgaris).</title>
        <authorList>
            <person name="Bustos P."/>
            <person name="Santamaria R.I."/>
            <person name="Miranda-Sanchez F."/>
            <person name="Perez-Carrascal O."/>
            <person name="Juarez S."/>
            <person name="Lozano L."/>
            <person name="Martinez-Flores I."/>
            <person name="Vinuesa P."/>
            <person name="Martinez-Romero E."/>
            <person name="Cevallos M.A."/>
            <person name="Romero D."/>
            <person name="Davila G."/>
            <person name="Gonzalez V."/>
        </authorList>
    </citation>
    <scope>NUCLEOTIDE SEQUENCE [LARGE SCALE GENOMIC DNA]</scope>
    <source>
        <strain evidence="1 2">NXT3</strain>
    </source>
</reference>